<organism evidence="3 4">
    <name type="scientific">Bradyrhizobium erythrophlei</name>
    <dbReference type="NCBI Taxonomy" id="1437360"/>
    <lineage>
        <taxon>Bacteria</taxon>
        <taxon>Pseudomonadati</taxon>
        <taxon>Pseudomonadota</taxon>
        <taxon>Alphaproteobacteria</taxon>
        <taxon>Hyphomicrobiales</taxon>
        <taxon>Nitrobacteraceae</taxon>
        <taxon>Bradyrhizobium</taxon>
    </lineage>
</organism>
<evidence type="ECO:0000256" key="1">
    <source>
        <dbReference type="SAM" id="MobiDB-lite"/>
    </source>
</evidence>
<dbReference type="RefSeq" id="WP_079602537.1">
    <property type="nucleotide sequence ID" value="NZ_LT670817.1"/>
</dbReference>
<dbReference type="Proteomes" id="UP000189796">
    <property type="component" value="Chromosome I"/>
</dbReference>
<evidence type="ECO:0000259" key="2">
    <source>
        <dbReference type="Pfam" id="PF10145"/>
    </source>
</evidence>
<protein>
    <submittedName>
        <fullName evidence="3">Phage tail tape measure protein, TP901 family, core region</fullName>
    </submittedName>
</protein>
<reference evidence="3 4" key="1">
    <citation type="submission" date="2016-11" db="EMBL/GenBank/DDBJ databases">
        <authorList>
            <person name="Jaros S."/>
            <person name="Januszkiewicz K."/>
            <person name="Wedrychowicz H."/>
        </authorList>
    </citation>
    <scope>NUCLEOTIDE SEQUENCE [LARGE SCALE GENOMIC DNA]</scope>
    <source>
        <strain evidence="3 4">GAS138</strain>
    </source>
</reference>
<dbReference type="AlphaFoldDB" id="A0A1M5PYB0"/>
<proteinExistence type="predicted"/>
<dbReference type="Pfam" id="PF10145">
    <property type="entry name" value="PhageMin_Tail"/>
    <property type="match status" value="1"/>
</dbReference>
<gene>
    <name evidence="3" type="ORF">SAMN05443248_3559</name>
</gene>
<dbReference type="NCBIfam" id="TIGR01760">
    <property type="entry name" value="tape_meas_TP901"/>
    <property type="match status" value="1"/>
</dbReference>
<feature type="region of interest" description="Disordered" evidence="1">
    <location>
        <begin position="1140"/>
        <end position="1169"/>
    </location>
</feature>
<dbReference type="OrthoDB" id="9813368at2"/>
<sequence>MSDDLNLRARLTGEDSLSPLVQRIVSQFDRLEKKLKALGQNYRNPIAGLDDKYIKQLQKGGKEIDGLTEKYMRWARYQRDFGKMSSTQWTKMTNELQGYHDRFDKLNRKEMKAYAEKVKRAQAYSAVWNSQAKERVRIEDNMRDQINRIDVEHLRQEERRNRDHQNRMLSARRQFVQQVNKIYQGVRRLGYAELGAAAGVGAMGASSVRSAVDLDKAEFNARINMDQSQVNARQLRDMWALPRAVALGQNPARLMETAADAAKAGVPEKLAAGTAEMVTKLAKTMGIDAAQAMEGMGYAIAQEIGAGRMSDTDIKPIRRLANTSAYLANKTSARPDQMFSFLRTGMGSGAKLGLDQETTLAFGASAIQAGAQGQQASRFLGSFGADIYGLQMKARDIQRKGGNRSQEDKLFLSLPSKLGFGSYGNLIQGFRKDPNNAIFDLIKSFGKIKDNIQREQAMDALFGSGFGRFLANMVESPAMLDRTRALSREAMGQSEETDFISKSWQEFTNSLEYFVDKVKATWTVLKDELGDVLKPYIQQFSSWVEDWYTTVKTSGIKERFAGFLSGLTEGFLGHPGSFRDLLDKAFGKPGEKSGSSADDFMKLGKGFAEGIKSVAKAFVSISAYFGNNSADPEAIGRFAGKIVALVGALTLLSPLISVMGLVVSSLFMLGSALKFLSDLGVLKFLAKITGLKAGKDMALQFGAKAAGKVGLGALGGWMGMLLYGDGRPDNSPEDMKGLQDELRNYYEKNGKLKKKTSGEGFDPSMVHPAAYYTRSSVDDLSDQLKKFGGMVERASFITTTGGAIRGAGFVGGGGLSSSYGSSSGISLGGGSGSPMALIHSTPGARLPNFGVGSGGIIKRSNIPSFSGGGGSAGGLSKSAYERVFAGTPLAGMYDNVVAAAKANGVDPALLASVMAHETGKGSVLTGNNPGGIMDPATGMARKMQFGSLAQGIDRTAATVAKNYQRAGGSIDALGRIYAPVGAANDPRGLNGGWAAGVKGYLSQMSGSDQASGLGDPVKTAERFLNKNEWRDTKEIANFIKADPRGNVNAWCARFVNAALKENGVQGTGSAAAASFYKWGSAVEGAVKRNDIMVSPHHVGMATGKVDENGNIQMISGNHGDSVQYSWEPRGKYQLRRATPGLVSGVPDPKSVTRGVPSTPIPGAGASDIRRNPGNVAIHINGGSHDPEALATLVQRRIDEQMNWRIHDSESEYT</sequence>
<dbReference type="EMBL" id="LT670817">
    <property type="protein sequence ID" value="SHH06642.1"/>
    <property type="molecule type" value="Genomic_DNA"/>
</dbReference>
<evidence type="ECO:0000313" key="4">
    <source>
        <dbReference type="Proteomes" id="UP000189796"/>
    </source>
</evidence>
<accession>A0A1M5PYB0</accession>
<dbReference type="InterPro" id="IPR010090">
    <property type="entry name" value="Phage_tape_meas"/>
</dbReference>
<feature type="domain" description="Phage tail tape measure protein" evidence="2">
    <location>
        <begin position="247"/>
        <end position="463"/>
    </location>
</feature>
<evidence type="ECO:0000313" key="3">
    <source>
        <dbReference type="EMBL" id="SHH06642.1"/>
    </source>
</evidence>
<name>A0A1M5PYB0_9BRAD</name>